<proteinExistence type="predicted"/>
<dbReference type="STRING" id="873513.HMPREF6485_0453"/>
<dbReference type="HOGENOM" id="CLU_3274433_0_0_10"/>
<evidence type="ECO:0000313" key="1">
    <source>
        <dbReference type="EMBL" id="EFU31679.1"/>
    </source>
</evidence>
<dbReference type="EMBL" id="AEPD01000010">
    <property type="protein sequence ID" value="EFU31679.1"/>
    <property type="molecule type" value="Genomic_DNA"/>
</dbReference>
<comment type="caution">
    <text evidence="1">The sequence shown here is derived from an EMBL/GenBank/DDBJ whole genome shotgun (WGS) entry which is preliminary data.</text>
</comment>
<dbReference type="AlphaFoldDB" id="E6K447"/>
<accession>E6K447</accession>
<evidence type="ECO:0000313" key="2">
    <source>
        <dbReference type="Proteomes" id="UP000003112"/>
    </source>
</evidence>
<organism evidence="1 2">
    <name type="scientific">Segatella buccae ATCC 33574</name>
    <dbReference type="NCBI Taxonomy" id="873513"/>
    <lineage>
        <taxon>Bacteria</taxon>
        <taxon>Pseudomonadati</taxon>
        <taxon>Bacteroidota</taxon>
        <taxon>Bacteroidia</taxon>
        <taxon>Bacteroidales</taxon>
        <taxon>Prevotellaceae</taxon>
        <taxon>Segatella</taxon>
    </lineage>
</organism>
<dbReference type="Proteomes" id="UP000003112">
    <property type="component" value="Unassembled WGS sequence"/>
</dbReference>
<protein>
    <submittedName>
        <fullName evidence="1">Uncharacterized protein</fullName>
    </submittedName>
</protein>
<sequence>MPDASLPGCSSRNICAKTAKGYIKITKKRVVNLFFLIERQF</sequence>
<keyword evidence="2" id="KW-1185">Reference proteome</keyword>
<name>E6K447_9BACT</name>
<reference evidence="1 2" key="1">
    <citation type="submission" date="2010-10" db="EMBL/GenBank/DDBJ databases">
        <authorList>
            <person name="Muzny D."/>
            <person name="Qin X."/>
            <person name="Deng J."/>
            <person name="Jiang H."/>
            <person name="Liu Y."/>
            <person name="Qu J."/>
            <person name="Song X.-Z."/>
            <person name="Zhang L."/>
            <person name="Thornton R."/>
            <person name="Coyle M."/>
            <person name="Francisco L."/>
            <person name="Jackson L."/>
            <person name="Javaid M."/>
            <person name="Korchina V."/>
            <person name="Kovar C."/>
            <person name="Mata R."/>
            <person name="Mathew T."/>
            <person name="Ngo R."/>
            <person name="Nguyen L."/>
            <person name="Nguyen N."/>
            <person name="Okwuonu G."/>
            <person name="Ongeri F."/>
            <person name="Pham C."/>
            <person name="Simmons D."/>
            <person name="Wilczek-Boney K."/>
            <person name="Hale W."/>
            <person name="Jakkamsetti A."/>
            <person name="Pham P."/>
            <person name="Ruth R."/>
            <person name="San Lucas F."/>
            <person name="Warren J."/>
            <person name="Zhang J."/>
            <person name="Zhao Z."/>
            <person name="Zhou C."/>
            <person name="Zhu D."/>
            <person name="Lee S."/>
            <person name="Bess C."/>
            <person name="Blankenburg K."/>
            <person name="Forbes L."/>
            <person name="Fu Q."/>
            <person name="Gubbala S."/>
            <person name="Hirani K."/>
            <person name="Jayaseelan J.C."/>
            <person name="Lara F."/>
            <person name="Munidasa M."/>
            <person name="Palculict T."/>
            <person name="Patil S."/>
            <person name="Pu L.-L."/>
            <person name="Saada N."/>
            <person name="Tang L."/>
            <person name="Weissenberger G."/>
            <person name="Zhu Y."/>
            <person name="Hemphill L."/>
            <person name="Shang Y."/>
            <person name="Youmans B."/>
            <person name="Ayvaz T."/>
            <person name="Ross M."/>
            <person name="Santibanez J."/>
            <person name="Aqrawi P."/>
            <person name="Gross S."/>
            <person name="Joshi V."/>
            <person name="Fowler G."/>
            <person name="Nazareth L."/>
            <person name="Reid J."/>
            <person name="Worley K."/>
            <person name="Petrosino J."/>
            <person name="Highlander S."/>
            <person name="Gibbs R."/>
        </authorList>
    </citation>
    <scope>NUCLEOTIDE SEQUENCE [LARGE SCALE GENOMIC DNA]</scope>
    <source>
        <strain evidence="1 2">ATCC 33574</strain>
    </source>
</reference>
<gene>
    <name evidence="1" type="ORF">HMPREF6485_0453</name>
</gene>